<dbReference type="CTD" id="26067056"/>
<keyword evidence="2 5" id="KW-0853">WD repeat</keyword>
<dbReference type="SUPFAM" id="SSF47473">
    <property type="entry name" value="EF-hand"/>
    <property type="match status" value="1"/>
</dbReference>
<dbReference type="InParanoid" id="A0A6P9ANC7"/>
<dbReference type="GeneID" id="117654525"/>
<dbReference type="PANTHER" id="PTHR44324">
    <property type="entry name" value="WD40 REPEAT DOMAIN 95"/>
    <property type="match status" value="1"/>
</dbReference>
<keyword evidence="4" id="KW-0106">Calcium</keyword>
<feature type="repeat" description="WD" evidence="5">
    <location>
        <begin position="563"/>
        <end position="597"/>
    </location>
</feature>
<evidence type="ECO:0000256" key="2">
    <source>
        <dbReference type="ARBA" id="ARBA00022574"/>
    </source>
</evidence>
<dbReference type="PROSITE" id="PS50294">
    <property type="entry name" value="WD_REPEATS_REGION"/>
    <property type="match status" value="1"/>
</dbReference>
<dbReference type="PANTHER" id="PTHR44324:SF6">
    <property type="entry name" value="EF-HAND CALCIUM BINDING DOMAIN 8"/>
    <property type="match status" value="1"/>
</dbReference>
<feature type="compositionally biased region" description="Basic residues" evidence="6">
    <location>
        <begin position="26"/>
        <end position="39"/>
    </location>
</feature>
<dbReference type="InterPro" id="IPR019775">
    <property type="entry name" value="WD40_repeat_CS"/>
</dbReference>
<keyword evidence="3" id="KW-0677">Repeat</keyword>
<dbReference type="InterPro" id="IPR001680">
    <property type="entry name" value="WD40_rpt"/>
</dbReference>
<dbReference type="OrthoDB" id="5980302at2759"/>
<feature type="repeat" description="WD" evidence="5">
    <location>
        <begin position="504"/>
        <end position="536"/>
    </location>
</feature>
<dbReference type="PROSITE" id="PS50082">
    <property type="entry name" value="WD_REPEATS_2"/>
    <property type="match status" value="3"/>
</dbReference>
<name>A0A6P9ANC7_THRPL</name>
<dbReference type="Pfam" id="PF00400">
    <property type="entry name" value="WD40"/>
    <property type="match status" value="4"/>
</dbReference>
<organism evidence="8">
    <name type="scientific">Thrips palmi</name>
    <name type="common">Melon thrips</name>
    <dbReference type="NCBI Taxonomy" id="161013"/>
    <lineage>
        <taxon>Eukaryota</taxon>
        <taxon>Metazoa</taxon>
        <taxon>Ecdysozoa</taxon>
        <taxon>Arthropoda</taxon>
        <taxon>Hexapoda</taxon>
        <taxon>Insecta</taxon>
        <taxon>Pterygota</taxon>
        <taxon>Neoptera</taxon>
        <taxon>Paraneoptera</taxon>
        <taxon>Thysanoptera</taxon>
        <taxon>Terebrantia</taxon>
        <taxon>Thripoidea</taxon>
        <taxon>Thripidae</taxon>
        <taxon>Thrips</taxon>
    </lineage>
</organism>
<feature type="repeat" description="WD" evidence="5">
    <location>
        <begin position="853"/>
        <end position="887"/>
    </location>
</feature>
<reference evidence="8" key="1">
    <citation type="submission" date="2025-08" db="UniProtKB">
        <authorList>
            <consortium name="RefSeq"/>
        </authorList>
    </citation>
    <scope>IDENTIFICATION</scope>
    <source>
        <tissue evidence="8">Total insect</tissue>
    </source>
</reference>
<dbReference type="PROSITE" id="PS00678">
    <property type="entry name" value="WD_REPEATS_1"/>
    <property type="match status" value="1"/>
</dbReference>
<dbReference type="InterPro" id="IPR015943">
    <property type="entry name" value="WD40/YVTN_repeat-like_dom_sf"/>
</dbReference>
<dbReference type="InterPro" id="IPR051242">
    <property type="entry name" value="WD-EF-hand_domain"/>
</dbReference>
<dbReference type="InterPro" id="IPR018247">
    <property type="entry name" value="EF_Hand_1_Ca_BS"/>
</dbReference>
<keyword evidence="7" id="KW-1185">Reference proteome</keyword>
<evidence type="ECO:0000256" key="3">
    <source>
        <dbReference type="ARBA" id="ARBA00022737"/>
    </source>
</evidence>
<evidence type="ECO:0000313" key="8">
    <source>
        <dbReference type="RefSeq" id="XP_034257101.1"/>
    </source>
</evidence>
<sequence length="1058" mass="119496">MSFTTDGAFLGVPTHTDNGSSGGSAGHKRSPRSRKKSTRLMKETKERVSLASRLDKDQIEAIHDMFKGKLHLDPDRPRLMGSEFELTKLHHNELRDLLCNAFGITMGDDEFHVIFLKCKQRSVRSPTGSYCRQMDTNRSGSITWDEVVSHLLVIRSPHRNPIIRITYWPEVSADRSFNYLQGRFVSASHDGAVQYWTMDLKRERLVQSKTVLLKVRPTWVTDLVCMPDVNMMCTSSTERELRFYDTRAGKWELRVLVSGLDKPVVTMYYQMSARAEDESTLILGDTGGSVRTFNFNSVQCGPFRQHVGKEATHVLFRDLCKDGLPGLRVAHFPRVHSNWVRQVYYYASLQSILSCAACPRPSLFMCDAAGTKNQYEYNVPSGVYCFCASEETHMIATGGPDSVLRVWNPFVCDKPSAQLIGHHAAIVAIVIQGTKMFSLDAAKCVRVWDGRIHSCIQAYSAMMDNNRLPYATYYHPLSRVWMVAGRDIQLIQLCAQLNPDRSDGHTHTAPVTCVIYNTLFKCVVTTGMDSCIMVWDPWRGSRTRLVKQAHSLVRYGRDEPVEITAACFDPPQQLLLTGAANGTLKVWNFNTGICVRNMTIGSNGEVTAVMWVPMRILAVGWNMRVVEWADGGASLRGKSWDLKHTSHVLCADTRPPDALATATDNGELIMWRLETGQPYGRYRVDEPVHKSGMSHYVETEVKPPRYWTPVHMPRSTGAQGRPPRVHQLRFLRARPVTRGVASLVVALSTGYVQMWSHHPVGGYLTHFLAVHTVADYVLSMETDPECNFLFTGHSVGYIKIWLMSNYCYPNGRNKPLFMPALRKQFPFLFRDRIPGRAKRAVKAQALPMLLSSVRAHLQPVTFLQYCPDNKILFSSSADYSVRLWSLSGEYIATLGTALPWPQLSPDLEWDPGDEPPRIPADLKRVSSSTSFKVMRRGQVEWLTPTVLDRAVRAKKMQSLRPITADDLFPGTYGQRLYKPLMGHCYELPDKAIGCTPTVALETDLPKIPVFHHIKTIEEQDVSRPPTPDCVRAVRTFRMSSTSSSLPVLPRRQASQFRR</sequence>
<evidence type="ECO:0000256" key="4">
    <source>
        <dbReference type="ARBA" id="ARBA00022837"/>
    </source>
</evidence>
<dbReference type="SUPFAM" id="SSF69322">
    <property type="entry name" value="Tricorn protease domain 2"/>
    <property type="match status" value="1"/>
</dbReference>
<proteinExistence type="predicted"/>
<evidence type="ECO:0000256" key="1">
    <source>
        <dbReference type="ARBA" id="ARBA00014901"/>
    </source>
</evidence>
<dbReference type="Proteomes" id="UP000515158">
    <property type="component" value="Unplaced"/>
</dbReference>
<dbReference type="SUPFAM" id="SSF50978">
    <property type="entry name" value="WD40 repeat-like"/>
    <property type="match status" value="2"/>
</dbReference>
<evidence type="ECO:0000256" key="6">
    <source>
        <dbReference type="SAM" id="MobiDB-lite"/>
    </source>
</evidence>
<dbReference type="InterPro" id="IPR011992">
    <property type="entry name" value="EF-hand-dom_pair"/>
</dbReference>
<dbReference type="SMART" id="SM00320">
    <property type="entry name" value="WD40"/>
    <property type="match status" value="10"/>
</dbReference>
<accession>A0A6P9ANC7</accession>
<evidence type="ECO:0000313" key="7">
    <source>
        <dbReference type="Proteomes" id="UP000515158"/>
    </source>
</evidence>
<dbReference type="RefSeq" id="XP_034257101.1">
    <property type="nucleotide sequence ID" value="XM_034401210.1"/>
</dbReference>
<dbReference type="AlphaFoldDB" id="A0A6P9ANC7"/>
<evidence type="ECO:0000256" key="5">
    <source>
        <dbReference type="PROSITE-ProRule" id="PRU00221"/>
    </source>
</evidence>
<dbReference type="KEGG" id="tpal:117654525"/>
<feature type="region of interest" description="Disordered" evidence="6">
    <location>
        <begin position="1"/>
        <end position="45"/>
    </location>
</feature>
<protein>
    <recommendedName>
        <fullName evidence="1">WD repeat-containing protein on Y chromosome</fullName>
    </recommendedName>
</protein>
<dbReference type="Gene3D" id="2.130.10.10">
    <property type="entry name" value="YVTN repeat-like/Quinoprotein amine dehydrogenase"/>
    <property type="match status" value="3"/>
</dbReference>
<dbReference type="PROSITE" id="PS00018">
    <property type="entry name" value="EF_HAND_1"/>
    <property type="match status" value="1"/>
</dbReference>
<gene>
    <name evidence="8" type="primary">LOC117654525</name>
</gene>
<dbReference type="InterPro" id="IPR036322">
    <property type="entry name" value="WD40_repeat_dom_sf"/>
</dbReference>